<protein>
    <submittedName>
        <fullName evidence="1">DUF1499 domain-containing protein</fullName>
    </submittedName>
</protein>
<dbReference type="PIRSF" id="PIRSF026426">
    <property type="entry name" value="DUF1499"/>
    <property type="match status" value="1"/>
</dbReference>
<comment type="caution">
    <text evidence="1">The sequence shown here is derived from an EMBL/GenBank/DDBJ whole genome shotgun (WGS) entry which is preliminary data.</text>
</comment>
<dbReference type="Proteomes" id="UP000241346">
    <property type="component" value="Unassembled WGS sequence"/>
</dbReference>
<dbReference type="InterPro" id="IPR010865">
    <property type="entry name" value="DUF1499"/>
</dbReference>
<dbReference type="PANTHER" id="PTHR34801">
    <property type="entry name" value="EXPRESSED PROTEIN"/>
    <property type="match status" value="1"/>
</dbReference>
<organism evidence="1 2">
    <name type="scientific">Photobacterium rosenbergii</name>
    <dbReference type="NCBI Taxonomy" id="294936"/>
    <lineage>
        <taxon>Bacteria</taxon>
        <taxon>Pseudomonadati</taxon>
        <taxon>Pseudomonadota</taxon>
        <taxon>Gammaproteobacteria</taxon>
        <taxon>Vibrionales</taxon>
        <taxon>Vibrionaceae</taxon>
        <taxon>Photobacterium</taxon>
    </lineage>
</organism>
<dbReference type="OrthoDB" id="9793534at2"/>
<proteinExistence type="predicted"/>
<dbReference type="AlphaFoldDB" id="A0A2T3NBK9"/>
<accession>A0A2T3NBK9</accession>
<dbReference type="RefSeq" id="WP_107299395.1">
    <property type="nucleotide sequence ID" value="NZ_PYMB01000008.1"/>
</dbReference>
<sequence>MAILTGCGSPDSAHSNAVRVNQVCGEKPNCVSTLDNREEHALAPFELNETGLEQWADIEQLALTLPGASLAKRTEEYLHIECTSTVFRFVDDFEVQRQSGQLTVRSESRTGYSDFGVNRERAEQFRALLNEAGYLKKN</sequence>
<dbReference type="PANTHER" id="PTHR34801:SF6">
    <property type="entry name" value="SLL1620 PROTEIN"/>
    <property type="match status" value="1"/>
</dbReference>
<dbReference type="EMBL" id="PYMB01000008">
    <property type="protein sequence ID" value="PSW11227.1"/>
    <property type="molecule type" value="Genomic_DNA"/>
</dbReference>
<gene>
    <name evidence="1" type="ORF">C9J01_16695</name>
</gene>
<dbReference type="Pfam" id="PF07386">
    <property type="entry name" value="DUF1499"/>
    <property type="match status" value="1"/>
</dbReference>
<name>A0A2T3NBK9_9GAMM</name>
<reference evidence="1 2" key="1">
    <citation type="submission" date="2018-03" db="EMBL/GenBank/DDBJ databases">
        <title>Whole genome sequencing of Histamine producing bacteria.</title>
        <authorList>
            <person name="Butler K."/>
        </authorList>
    </citation>
    <scope>NUCLEOTIDE SEQUENCE [LARGE SCALE GENOMIC DNA]</scope>
    <source>
        <strain evidence="1 2">DSM 19138</strain>
    </source>
</reference>
<evidence type="ECO:0000313" key="2">
    <source>
        <dbReference type="Proteomes" id="UP000241346"/>
    </source>
</evidence>
<evidence type="ECO:0000313" key="1">
    <source>
        <dbReference type="EMBL" id="PSW11227.1"/>
    </source>
</evidence>